<organism evidence="1 2">
    <name type="scientific">Aphis craccivora</name>
    <name type="common">Cowpea aphid</name>
    <dbReference type="NCBI Taxonomy" id="307492"/>
    <lineage>
        <taxon>Eukaryota</taxon>
        <taxon>Metazoa</taxon>
        <taxon>Ecdysozoa</taxon>
        <taxon>Arthropoda</taxon>
        <taxon>Hexapoda</taxon>
        <taxon>Insecta</taxon>
        <taxon>Pterygota</taxon>
        <taxon>Neoptera</taxon>
        <taxon>Paraneoptera</taxon>
        <taxon>Hemiptera</taxon>
        <taxon>Sternorrhyncha</taxon>
        <taxon>Aphidomorpha</taxon>
        <taxon>Aphidoidea</taxon>
        <taxon>Aphididae</taxon>
        <taxon>Aphidini</taxon>
        <taxon>Aphis</taxon>
        <taxon>Aphis</taxon>
    </lineage>
</organism>
<dbReference type="OrthoDB" id="6621614at2759"/>
<evidence type="ECO:0000313" key="2">
    <source>
        <dbReference type="Proteomes" id="UP000478052"/>
    </source>
</evidence>
<dbReference type="EMBL" id="VUJU01015993">
    <property type="protein sequence ID" value="KAF0691337.1"/>
    <property type="molecule type" value="Genomic_DNA"/>
</dbReference>
<proteinExistence type="predicted"/>
<accession>A0A6G0VJM1</accession>
<reference evidence="1 2" key="1">
    <citation type="submission" date="2019-08" db="EMBL/GenBank/DDBJ databases">
        <title>Whole genome of Aphis craccivora.</title>
        <authorList>
            <person name="Voronova N.V."/>
            <person name="Shulinski R.S."/>
            <person name="Bandarenka Y.V."/>
            <person name="Zhorov D.G."/>
            <person name="Warner D."/>
        </authorList>
    </citation>
    <scope>NUCLEOTIDE SEQUENCE [LARGE SCALE GENOMIC DNA]</scope>
    <source>
        <strain evidence="1">180601</strain>
        <tissue evidence="1">Whole Body</tissue>
    </source>
</reference>
<protein>
    <submittedName>
        <fullName evidence="1">Uncharacterized protein</fullName>
    </submittedName>
</protein>
<sequence length="44" mass="5069">MPKRSCTFNNELQNEYPFLKKVFNQVDRVKCSCGSEFSVSHGGR</sequence>
<evidence type="ECO:0000313" key="1">
    <source>
        <dbReference type="EMBL" id="KAF0691337.1"/>
    </source>
</evidence>
<feature type="non-terminal residue" evidence="1">
    <location>
        <position position="44"/>
    </location>
</feature>
<dbReference type="Proteomes" id="UP000478052">
    <property type="component" value="Unassembled WGS sequence"/>
</dbReference>
<comment type="caution">
    <text evidence="1">The sequence shown here is derived from an EMBL/GenBank/DDBJ whole genome shotgun (WGS) entry which is preliminary data.</text>
</comment>
<dbReference type="AlphaFoldDB" id="A0A6G0VJM1"/>
<keyword evidence="2" id="KW-1185">Reference proteome</keyword>
<name>A0A6G0VJM1_APHCR</name>
<gene>
    <name evidence="1" type="ORF">FWK35_00036801</name>
</gene>